<evidence type="ECO:0000259" key="2">
    <source>
        <dbReference type="PROSITE" id="PS50853"/>
    </source>
</evidence>
<feature type="domain" description="Fibronectin type-III" evidence="2">
    <location>
        <begin position="1"/>
        <end position="64"/>
    </location>
</feature>
<dbReference type="CDD" id="cd00063">
    <property type="entry name" value="FN3"/>
    <property type="match status" value="1"/>
</dbReference>
<proteinExistence type="predicted"/>
<evidence type="ECO:0000313" key="4">
    <source>
        <dbReference type="EMBL" id="UZP76237.1"/>
    </source>
</evidence>
<dbReference type="InterPro" id="IPR036116">
    <property type="entry name" value="FN3_sf"/>
</dbReference>
<dbReference type="PANTHER" id="PTHR43308">
    <property type="entry name" value="OUTER MEMBRANE PROTEIN ALPHA-RELATED"/>
    <property type="match status" value="1"/>
</dbReference>
<organism evidence="4">
    <name type="scientific">Paenibacillus polymyxa</name>
    <name type="common">Bacillus polymyxa</name>
    <dbReference type="NCBI Taxonomy" id="1406"/>
    <lineage>
        <taxon>Bacteria</taxon>
        <taxon>Bacillati</taxon>
        <taxon>Bacillota</taxon>
        <taxon>Bacilli</taxon>
        <taxon>Bacillales</taxon>
        <taxon>Paenibacillaceae</taxon>
        <taxon>Paenibacillus</taxon>
    </lineage>
</organism>
<feature type="region of interest" description="Disordered" evidence="1">
    <location>
        <begin position="134"/>
        <end position="154"/>
    </location>
</feature>
<gene>
    <name evidence="4" type="ORF">MF626_06910</name>
</gene>
<accession>A0AAE9PTZ4</accession>
<dbReference type="AlphaFoldDB" id="A0AAE9PTZ4"/>
<sequence length="360" mass="40251">MERSSGCRCLQCLPKRGLIGHTTSHEFKVDGLDSSTLYRITVKPLNTSGEGKQTEGQVETLPSPAFTFSKTETTSSEFIIHWESGHENDIFVLASEGVELYRGKERSYIWRELKEKQLYKVQLWAENSQGKRTEAKQANGKTTGNTVVAGGGAGGAESVKPIQPVVKEPIETEHNQDSTVKTKANHFSDIERVFNKEKINVLADLGVVKGTTHMLFEPNRPVTRMEFTSMLVRSLKLPLETDVTLGFEDINPSAWYVDLLKTAIKDQVARGFSSREFGPDRVINREQAAKMVNNIIKATPQQESSAYSDSSQIVEWARKDVLGLTEINLVQGYPDGSFRAKQEVTRAEAAEMIYNMLQMK</sequence>
<dbReference type="InterPro" id="IPR001119">
    <property type="entry name" value="SLH_dom"/>
</dbReference>
<evidence type="ECO:0000256" key="1">
    <source>
        <dbReference type="SAM" id="MobiDB-lite"/>
    </source>
</evidence>
<protein>
    <submittedName>
        <fullName evidence="4">S-layer homology domain-containing protein</fullName>
    </submittedName>
</protein>
<name>A0AAE9PTZ4_PAEPO</name>
<evidence type="ECO:0000259" key="3">
    <source>
        <dbReference type="PROSITE" id="PS51272"/>
    </source>
</evidence>
<dbReference type="EMBL" id="CP097770">
    <property type="protein sequence ID" value="UZP76237.1"/>
    <property type="molecule type" value="Genomic_DNA"/>
</dbReference>
<dbReference type="PROSITE" id="PS50853">
    <property type="entry name" value="FN3"/>
    <property type="match status" value="1"/>
</dbReference>
<dbReference type="SUPFAM" id="SSF49265">
    <property type="entry name" value="Fibronectin type III"/>
    <property type="match status" value="1"/>
</dbReference>
<dbReference type="InterPro" id="IPR051465">
    <property type="entry name" value="Cell_Envelope_Struct_Comp"/>
</dbReference>
<feature type="domain" description="SLH" evidence="3">
    <location>
        <begin position="182"/>
        <end position="245"/>
    </location>
</feature>
<dbReference type="Pfam" id="PF00395">
    <property type="entry name" value="SLH"/>
    <property type="match status" value="3"/>
</dbReference>
<reference evidence="4" key="1">
    <citation type="submission" date="2022-11" db="EMBL/GenBank/DDBJ databases">
        <authorList>
            <person name="Vasilchenko N.G."/>
            <person name="Prazdnova E.V."/>
            <person name="Gorovtsov A.V."/>
            <person name="Chistyakov V.A."/>
            <person name="Pak M.L."/>
        </authorList>
    </citation>
    <scope>NUCLEOTIDE SEQUENCE</scope>
    <source>
        <strain evidence="4">R 4.5</strain>
    </source>
</reference>
<feature type="domain" description="SLH" evidence="3">
    <location>
        <begin position="304"/>
        <end position="360"/>
    </location>
</feature>
<dbReference type="InterPro" id="IPR003961">
    <property type="entry name" value="FN3_dom"/>
</dbReference>
<feature type="compositionally biased region" description="Low complexity" evidence="1">
    <location>
        <begin position="139"/>
        <end position="148"/>
    </location>
</feature>
<dbReference type="PROSITE" id="PS51272">
    <property type="entry name" value="SLH"/>
    <property type="match status" value="2"/>
</dbReference>